<geneLocation type="plasmid" evidence="1">
    <name>pCPPB-1</name>
</geneLocation>
<sequence length="160" mass="19139">MKKKVYIILILTIILMITSIESLKIISKNYYLKKESLNDKEVYDSFTNKITDINQLINNELSGYVYFGRDTCPNCLKFNEFLKEEYIQKEDLLIYKFDTDYWRNDENFTTVLDKYKISSIPTLILINNDKSYETLEFNNNNENDIESTLHCFLYKNQLID</sequence>
<dbReference type="CDD" id="cd02947">
    <property type="entry name" value="TRX_family"/>
    <property type="match status" value="1"/>
</dbReference>
<organism evidence="1">
    <name type="scientific">Clostridium perfringens</name>
    <dbReference type="NCBI Taxonomy" id="1502"/>
    <lineage>
        <taxon>Bacteria</taxon>
        <taxon>Bacillati</taxon>
        <taxon>Bacillota</taxon>
        <taxon>Clostridia</taxon>
        <taxon>Eubacteriales</taxon>
        <taxon>Clostridiaceae</taxon>
        <taxon>Clostridium</taxon>
    </lineage>
</organism>
<keyword evidence="1" id="KW-0614">Plasmid</keyword>
<dbReference type="Pfam" id="PF20207">
    <property type="entry name" value="DUF6568"/>
    <property type="match status" value="1"/>
</dbReference>
<dbReference type="AlphaFoldDB" id="F7J0E5"/>
<name>F7J0E5_CLOPF</name>
<dbReference type="Gene3D" id="3.40.30.10">
    <property type="entry name" value="Glutaredoxin"/>
    <property type="match status" value="1"/>
</dbReference>
<dbReference type="EMBL" id="AB604032">
    <property type="protein sequence ID" value="BAK40986.1"/>
    <property type="molecule type" value="Genomic_DNA"/>
</dbReference>
<protein>
    <submittedName>
        <fullName evidence="1">Putative bacteriocin transporter</fullName>
    </submittedName>
</protein>
<proteinExistence type="predicted"/>
<dbReference type="InterPro" id="IPR046698">
    <property type="entry name" value="PedC-like"/>
</dbReference>
<dbReference type="RefSeq" id="WP_013942341.1">
    <property type="nucleotide sequence ID" value="NC_015712.1"/>
</dbReference>
<dbReference type="SUPFAM" id="SSF52833">
    <property type="entry name" value="Thioredoxin-like"/>
    <property type="match status" value="1"/>
</dbReference>
<accession>F7J0E5</accession>
<reference evidence="1" key="1">
    <citation type="journal article" date="2011" name="PLoS ONE">
        <title>Identification of novel Clostridium perfringens type E strains that carry an iota toxin plasmid with a functional enterotoxin gene.</title>
        <authorList>
            <person name="Miyamoto K."/>
            <person name="Yumine N."/>
            <person name="Mimura K."/>
            <person name="Nagahama M."/>
            <person name="Li J."/>
            <person name="McClane B.A."/>
            <person name="Akimoto S."/>
        </authorList>
    </citation>
    <scope>NUCLEOTIDE SEQUENCE</scope>
    <source>
        <strain evidence="1">PB-1</strain>
        <plasmid evidence="1">pCPPB-1</plasmid>
    </source>
</reference>
<evidence type="ECO:0000313" key="1">
    <source>
        <dbReference type="EMBL" id="BAK40986.1"/>
    </source>
</evidence>
<dbReference type="InterPro" id="IPR036249">
    <property type="entry name" value="Thioredoxin-like_sf"/>
</dbReference>